<dbReference type="PROSITE" id="PS50048">
    <property type="entry name" value="ZN2_CY6_FUNGAL_2"/>
    <property type="match status" value="1"/>
</dbReference>
<keyword evidence="3" id="KW-0805">Transcription regulation</keyword>
<comment type="subcellular location">
    <subcellularLocation>
        <location evidence="1">Nucleus</location>
    </subcellularLocation>
</comment>
<dbReference type="InterPro" id="IPR050815">
    <property type="entry name" value="TF_fung"/>
</dbReference>
<dbReference type="STRING" id="486041.B0D3T8"/>
<evidence type="ECO:0000256" key="6">
    <source>
        <dbReference type="SAM" id="MobiDB-lite"/>
    </source>
</evidence>
<keyword evidence="2" id="KW-0479">Metal-binding</keyword>
<feature type="compositionally biased region" description="Basic and acidic residues" evidence="6">
    <location>
        <begin position="192"/>
        <end position="202"/>
    </location>
</feature>
<dbReference type="InterPro" id="IPR001138">
    <property type="entry name" value="Zn2Cys6_DnaBD"/>
</dbReference>
<reference evidence="8 9" key="1">
    <citation type="journal article" date="2008" name="Nature">
        <title>The genome of Laccaria bicolor provides insights into mycorrhizal symbiosis.</title>
        <authorList>
            <person name="Martin F."/>
            <person name="Aerts A."/>
            <person name="Ahren D."/>
            <person name="Brun A."/>
            <person name="Danchin E.G.J."/>
            <person name="Duchaussoy F."/>
            <person name="Gibon J."/>
            <person name="Kohler A."/>
            <person name="Lindquist E."/>
            <person name="Pereda V."/>
            <person name="Salamov A."/>
            <person name="Shapiro H.J."/>
            <person name="Wuyts J."/>
            <person name="Blaudez D."/>
            <person name="Buee M."/>
            <person name="Brokstein P."/>
            <person name="Canbaeck B."/>
            <person name="Cohen D."/>
            <person name="Courty P.E."/>
            <person name="Coutinho P.M."/>
            <person name="Delaruelle C."/>
            <person name="Detter J.C."/>
            <person name="Deveau A."/>
            <person name="DiFazio S."/>
            <person name="Duplessis S."/>
            <person name="Fraissinet-Tachet L."/>
            <person name="Lucic E."/>
            <person name="Frey-Klett P."/>
            <person name="Fourrey C."/>
            <person name="Feussner I."/>
            <person name="Gay G."/>
            <person name="Grimwood J."/>
            <person name="Hoegger P.J."/>
            <person name="Jain P."/>
            <person name="Kilaru S."/>
            <person name="Labbe J."/>
            <person name="Lin Y.C."/>
            <person name="Legue V."/>
            <person name="Le Tacon F."/>
            <person name="Marmeisse R."/>
            <person name="Melayah D."/>
            <person name="Montanini B."/>
            <person name="Muratet M."/>
            <person name="Nehls U."/>
            <person name="Niculita-Hirzel H."/>
            <person name="Oudot-Le Secq M.P."/>
            <person name="Peter M."/>
            <person name="Quesneville H."/>
            <person name="Rajashekar B."/>
            <person name="Reich M."/>
            <person name="Rouhier N."/>
            <person name="Schmutz J."/>
            <person name="Yin T."/>
            <person name="Chalot M."/>
            <person name="Henrissat B."/>
            <person name="Kuees U."/>
            <person name="Lucas S."/>
            <person name="Van de Peer Y."/>
            <person name="Podila G.K."/>
            <person name="Polle A."/>
            <person name="Pukkila P.J."/>
            <person name="Richardson P.M."/>
            <person name="Rouze P."/>
            <person name="Sanders I.R."/>
            <person name="Stajich J.E."/>
            <person name="Tunlid A."/>
            <person name="Tuskan G."/>
            <person name="Grigoriev I.V."/>
        </authorList>
    </citation>
    <scope>NUCLEOTIDE SEQUENCE [LARGE SCALE GENOMIC DNA]</scope>
    <source>
        <strain evidence="9">S238N-H82 / ATCC MYA-4686</strain>
    </source>
</reference>
<dbReference type="KEGG" id="lbc:LACBIDRAFT_293478"/>
<dbReference type="InParanoid" id="B0D3T8"/>
<dbReference type="PANTHER" id="PTHR47338:SF20">
    <property type="entry name" value="ZN(II)2CYS6 TRANSCRIPTION FACTOR (EUROFUNG)"/>
    <property type="match status" value="1"/>
</dbReference>
<feature type="region of interest" description="Disordered" evidence="6">
    <location>
        <begin position="1"/>
        <end position="35"/>
    </location>
</feature>
<dbReference type="OrthoDB" id="3263880at2759"/>
<accession>B0D3T8</accession>
<organism evidence="9">
    <name type="scientific">Laccaria bicolor (strain S238N-H82 / ATCC MYA-4686)</name>
    <name type="common">Bicoloured deceiver</name>
    <name type="synonym">Laccaria laccata var. bicolor</name>
    <dbReference type="NCBI Taxonomy" id="486041"/>
    <lineage>
        <taxon>Eukaryota</taxon>
        <taxon>Fungi</taxon>
        <taxon>Dikarya</taxon>
        <taxon>Basidiomycota</taxon>
        <taxon>Agaricomycotina</taxon>
        <taxon>Agaricomycetes</taxon>
        <taxon>Agaricomycetidae</taxon>
        <taxon>Agaricales</taxon>
        <taxon>Agaricineae</taxon>
        <taxon>Hydnangiaceae</taxon>
        <taxon>Laccaria</taxon>
    </lineage>
</organism>
<evidence type="ECO:0000259" key="7">
    <source>
        <dbReference type="PROSITE" id="PS50048"/>
    </source>
</evidence>
<dbReference type="PANTHER" id="PTHR47338">
    <property type="entry name" value="ZN(II)2CYS6 TRANSCRIPTION FACTOR (EUROFUNG)-RELATED"/>
    <property type="match status" value="1"/>
</dbReference>
<evidence type="ECO:0000313" key="8">
    <source>
        <dbReference type="EMBL" id="EDR10984.1"/>
    </source>
</evidence>
<dbReference type="SUPFAM" id="SSF57701">
    <property type="entry name" value="Zn2/Cys6 DNA-binding domain"/>
    <property type="match status" value="1"/>
</dbReference>
<dbReference type="Proteomes" id="UP000001194">
    <property type="component" value="Unassembled WGS sequence"/>
</dbReference>
<dbReference type="InterPro" id="IPR036864">
    <property type="entry name" value="Zn2-C6_fun-type_DNA-bd_sf"/>
</dbReference>
<feature type="domain" description="Zn(2)-C6 fungal-type" evidence="7">
    <location>
        <begin position="38"/>
        <end position="77"/>
    </location>
</feature>
<dbReference type="GO" id="GO:0005634">
    <property type="term" value="C:nucleus"/>
    <property type="evidence" value="ECO:0007669"/>
    <property type="project" value="UniProtKB-SubCell"/>
</dbReference>
<feature type="region of interest" description="Disordered" evidence="6">
    <location>
        <begin position="638"/>
        <end position="708"/>
    </location>
</feature>
<evidence type="ECO:0000256" key="5">
    <source>
        <dbReference type="ARBA" id="ARBA00023242"/>
    </source>
</evidence>
<keyword evidence="9" id="KW-1185">Reference proteome</keyword>
<dbReference type="AlphaFoldDB" id="B0D3T8"/>
<proteinExistence type="predicted"/>
<keyword evidence="5" id="KW-0539">Nucleus</keyword>
<dbReference type="GeneID" id="6073751"/>
<feature type="compositionally biased region" description="Polar residues" evidence="6">
    <location>
        <begin position="203"/>
        <end position="213"/>
    </location>
</feature>
<dbReference type="RefSeq" id="XP_001878285.1">
    <property type="nucleotide sequence ID" value="XM_001878250.1"/>
</dbReference>
<feature type="compositionally biased region" description="Polar residues" evidence="6">
    <location>
        <begin position="680"/>
        <end position="701"/>
    </location>
</feature>
<keyword evidence="4" id="KW-0804">Transcription</keyword>
<dbReference type="HOGENOM" id="CLU_013429_1_0_1"/>
<name>B0D3T8_LACBS</name>
<protein>
    <submittedName>
        <fullName evidence="8">Predicted protein</fullName>
    </submittedName>
</protein>
<gene>
    <name evidence="8" type="ORF">LACBIDRAFT_293478</name>
</gene>
<evidence type="ECO:0000313" key="9">
    <source>
        <dbReference type="Proteomes" id="UP000001194"/>
    </source>
</evidence>
<sequence>MPARPSSSSSATNSRNAAAPYSRRPSSQPKSSRQQFSACGACRMRRVRCDLKDLSIASASAVPTCSNCKERGIKCVDEFADVKAVKLLRRGRRLQQVEAIYGKSADQEGDTLSSPSPPSGRSTRIPSLQVDFFVSPFWRWLMVQRPILDSAGFSARFLAHTRGTQPLGTEGGLIAMLLVVWAASFGLNERGLPENNDREHDLVSTSSDPSNGNQHEDISTARAKNVSFSLPQRKWKERTEAMLREVLELIDFHGVLRRPTLDGVRVLLLLLPLMEDALPLERLAIYEATLSQVQAICTLSPPSSSNQTSSSVFDEAAVRARIFWYAYTQEGLLTGMRGGRFVLNNEDLECFQRTLPSLNSSVHTPNSPSDGDVMSTYHLLSSHEFSHPSPRSYIRLMNGSSMPLHLSDICRRIHMALTGIKAARRAEEHGLIDAQGMHEIWRDLDHCWREFEAIRRGSQFSDYDIVHKDQYASGWQIFIFECHNVIRESLKQYMSTIPQEMDSHSRPSSHSSNLSPYLSPHYLHATATRKCMTLLPSVVRIIHHHTSHEREQGECGLFSWDTGLVRDGCFFAAYLAVSHPGGFLDVDDREHRKEIDGPISDMTSEEAVSICLTALSRMRWAFSKSEEREETIRMMWENKQDGRQAQSSGHRNLGCDSRRGYLHPSAASNSQHIDLPPRPQTMSGLSTHTDRPTLSSFSHNPQHIDLPSRPQTMSALFTCTDRPTLPSLDHFAAQRRVESAPTTACSVDGRGANGWPHYTPPGTGTSIATSAGTSFSARDESSAFPSLGTYKLQPDDAFYNDMDQFSFHAPLTGPMVGEPAPFTNLPNFNHRGPTPDSHHLGVTEPSSFINSNVFPPASIHPDFNSCPQFGDDCGSGPYH</sequence>
<dbReference type="GO" id="GO:0000981">
    <property type="term" value="F:DNA-binding transcription factor activity, RNA polymerase II-specific"/>
    <property type="evidence" value="ECO:0007669"/>
    <property type="project" value="InterPro"/>
</dbReference>
<evidence type="ECO:0000256" key="2">
    <source>
        <dbReference type="ARBA" id="ARBA00022723"/>
    </source>
</evidence>
<dbReference type="Gene3D" id="4.10.240.10">
    <property type="entry name" value="Zn(2)-C6 fungal-type DNA-binding domain"/>
    <property type="match status" value="1"/>
</dbReference>
<feature type="region of interest" description="Disordered" evidence="6">
    <location>
        <begin position="192"/>
        <end position="218"/>
    </location>
</feature>
<evidence type="ECO:0000256" key="4">
    <source>
        <dbReference type="ARBA" id="ARBA00023163"/>
    </source>
</evidence>
<evidence type="ECO:0000256" key="3">
    <source>
        <dbReference type="ARBA" id="ARBA00023015"/>
    </source>
</evidence>
<dbReference type="Pfam" id="PF00172">
    <property type="entry name" value="Zn_clus"/>
    <property type="match status" value="1"/>
</dbReference>
<dbReference type="CDD" id="cd00067">
    <property type="entry name" value="GAL4"/>
    <property type="match status" value="1"/>
</dbReference>
<dbReference type="EMBL" id="DS547096">
    <property type="protein sequence ID" value="EDR10984.1"/>
    <property type="molecule type" value="Genomic_DNA"/>
</dbReference>
<evidence type="ECO:0000256" key="1">
    <source>
        <dbReference type="ARBA" id="ARBA00004123"/>
    </source>
</evidence>
<dbReference type="SMART" id="SM00066">
    <property type="entry name" value="GAL4"/>
    <property type="match status" value="1"/>
</dbReference>
<dbReference type="GO" id="GO:0008270">
    <property type="term" value="F:zinc ion binding"/>
    <property type="evidence" value="ECO:0007669"/>
    <property type="project" value="InterPro"/>
</dbReference>